<dbReference type="InterPro" id="IPR014710">
    <property type="entry name" value="RmlC-like_jellyroll"/>
</dbReference>
<dbReference type="GO" id="GO:0003700">
    <property type="term" value="F:DNA-binding transcription factor activity"/>
    <property type="evidence" value="ECO:0007669"/>
    <property type="project" value="InterPro"/>
</dbReference>
<dbReference type="Proteomes" id="UP000602745">
    <property type="component" value="Unassembled WGS sequence"/>
</dbReference>
<dbReference type="InterPro" id="IPR011051">
    <property type="entry name" value="RmlC_Cupin_sf"/>
</dbReference>
<dbReference type="CDD" id="cd06124">
    <property type="entry name" value="cupin_NimR-like_N"/>
    <property type="match status" value="1"/>
</dbReference>
<dbReference type="Pfam" id="PF12833">
    <property type="entry name" value="HTH_18"/>
    <property type="match status" value="1"/>
</dbReference>
<proteinExistence type="predicted"/>
<name>A0A8J3DXC7_9RHOB</name>
<dbReference type="InterPro" id="IPR009057">
    <property type="entry name" value="Homeodomain-like_sf"/>
</dbReference>
<comment type="caution">
    <text evidence="6">The sequence shown here is derived from an EMBL/GenBank/DDBJ whole genome shotgun (WGS) entry which is preliminary data.</text>
</comment>
<organism evidence="6 7">
    <name type="scientific">Agaricicola taiwanensis</name>
    <dbReference type="NCBI Taxonomy" id="591372"/>
    <lineage>
        <taxon>Bacteria</taxon>
        <taxon>Pseudomonadati</taxon>
        <taxon>Pseudomonadota</taxon>
        <taxon>Alphaproteobacteria</taxon>
        <taxon>Rhodobacterales</taxon>
        <taxon>Paracoccaceae</taxon>
        <taxon>Agaricicola</taxon>
    </lineage>
</organism>
<evidence type="ECO:0000256" key="2">
    <source>
        <dbReference type="ARBA" id="ARBA00023015"/>
    </source>
</evidence>
<dbReference type="SUPFAM" id="SSF51182">
    <property type="entry name" value="RmlC-like cupins"/>
    <property type="match status" value="1"/>
</dbReference>
<dbReference type="InterPro" id="IPR018060">
    <property type="entry name" value="HTH_AraC"/>
</dbReference>
<sequence length="271" mass="29859">MADKALYRLTHGDVAAHRQRVAWLETVRDRVVAIAAHYPPEHHVPPHHHSRAQLLHIANGVIMVQTASGRWMVPPGHAVWIPAGVEHWLDMLGAVSMQSVYVTQGAGAPLSSGLVVVGLTPLMEALLPEAVAADVSPAEDSRDAHVLALLLDEISRLPSRSLGLPFPSDPRLSRLCHAFVRHPSPRTNIDDWADRLGMSRRSFTRAFHRQTGMSLALWRQQACLLAALPRLTDGESITNVAVDLGYESVPAFTTMFKRMLGAPPSLYMRRQ</sequence>
<evidence type="ECO:0000256" key="3">
    <source>
        <dbReference type="ARBA" id="ARBA00023125"/>
    </source>
</evidence>
<gene>
    <name evidence="6" type="ORF">GCM10007276_26490</name>
</gene>
<keyword evidence="7" id="KW-1185">Reference proteome</keyword>
<dbReference type="Gene3D" id="2.60.120.10">
    <property type="entry name" value="Jelly Rolls"/>
    <property type="match status" value="1"/>
</dbReference>
<dbReference type="RefSeq" id="WP_188410188.1">
    <property type="nucleotide sequence ID" value="NZ_BMCP01000002.1"/>
</dbReference>
<dbReference type="PANTHER" id="PTHR11019:SF159">
    <property type="entry name" value="TRANSCRIPTIONAL REGULATOR-RELATED"/>
    <property type="match status" value="1"/>
</dbReference>
<dbReference type="PROSITE" id="PS01124">
    <property type="entry name" value="HTH_ARAC_FAMILY_2"/>
    <property type="match status" value="1"/>
</dbReference>
<dbReference type="Gene3D" id="1.10.10.60">
    <property type="entry name" value="Homeodomain-like"/>
    <property type="match status" value="2"/>
</dbReference>
<dbReference type="FunFam" id="1.10.10.60:FF:000132">
    <property type="entry name" value="AraC family transcriptional regulator"/>
    <property type="match status" value="1"/>
</dbReference>
<keyword evidence="3" id="KW-0238">DNA-binding</keyword>
<reference evidence="6" key="1">
    <citation type="journal article" date="2014" name="Int. J. Syst. Evol. Microbiol.">
        <title>Complete genome sequence of Corynebacterium casei LMG S-19264T (=DSM 44701T), isolated from a smear-ripened cheese.</title>
        <authorList>
            <consortium name="US DOE Joint Genome Institute (JGI-PGF)"/>
            <person name="Walter F."/>
            <person name="Albersmeier A."/>
            <person name="Kalinowski J."/>
            <person name="Ruckert C."/>
        </authorList>
    </citation>
    <scope>NUCLEOTIDE SEQUENCE</scope>
    <source>
        <strain evidence="6">CCM 7684</strain>
    </source>
</reference>
<evidence type="ECO:0000259" key="5">
    <source>
        <dbReference type="PROSITE" id="PS01124"/>
    </source>
</evidence>
<evidence type="ECO:0000313" key="7">
    <source>
        <dbReference type="Proteomes" id="UP000602745"/>
    </source>
</evidence>
<dbReference type="SUPFAM" id="SSF46689">
    <property type="entry name" value="Homeodomain-like"/>
    <property type="match status" value="1"/>
</dbReference>
<reference evidence="6" key="2">
    <citation type="submission" date="2020-09" db="EMBL/GenBank/DDBJ databases">
        <authorList>
            <person name="Sun Q."/>
            <person name="Sedlacek I."/>
        </authorList>
    </citation>
    <scope>NUCLEOTIDE SEQUENCE</scope>
    <source>
        <strain evidence="6">CCM 7684</strain>
    </source>
</reference>
<evidence type="ECO:0000313" key="6">
    <source>
        <dbReference type="EMBL" id="GGE47944.1"/>
    </source>
</evidence>
<dbReference type="Pfam" id="PF02311">
    <property type="entry name" value="AraC_binding"/>
    <property type="match status" value="1"/>
</dbReference>
<dbReference type="InterPro" id="IPR003313">
    <property type="entry name" value="AraC-bd"/>
</dbReference>
<keyword evidence="1" id="KW-0678">Repressor</keyword>
<dbReference type="GO" id="GO:0043565">
    <property type="term" value="F:sequence-specific DNA binding"/>
    <property type="evidence" value="ECO:0007669"/>
    <property type="project" value="InterPro"/>
</dbReference>
<keyword evidence="2" id="KW-0805">Transcription regulation</keyword>
<evidence type="ECO:0000256" key="4">
    <source>
        <dbReference type="ARBA" id="ARBA00023163"/>
    </source>
</evidence>
<dbReference type="EMBL" id="BMCP01000002">
    <property type="protein sequence ID" value="GGE47944.1"/>
    <property type="molecule type" value="Genomic_DNA"/>
</dbReference>
<evidence type="ECO:0000256" key="1">
    <source>
        <dbReference type="ARBA" id="ARBA00022491"/>
    </source>
</evidence>
<dbReference type="SMART" id="SM00342">
    <property type="entry name" value="HTH_ARAC"/>
    <property type="match status" value="1"/>
</dbReference>
<protein>
    <submittedName>
        <fullName evidence="6">AraC family transcriptional regulator</fullName>
    </submittedName>
</protein>
<accession>A0A8J3DXC7</accession>
<feature type="domain" description="HTH araC/xylS-type" evidence="5">
    <location>
        <begin position="173"/>
        <end position="270"/>
    </location>
</feature>
<keyword evidence="4" id="KW-0804">Transcription</keyword>
<dbReference type="AlphaFoldDB" id="A0A8J3DXC7"/>
<dbReference type="PANTHER" id="PTHR11019">
    <property type="entry name" value="HTH-TYPE TRANSCRIPTIONAL REGULATOR NIMR"/>
    <property type="match status" value="1"/>
</dbReference>